<keyword evidence="1" id="KW-0472">Membrane</keyword>
<accession>A0ABU9MXP2</accession>
<feature type="transmembrane region" description="Helical" evidence="1">
    <location>
        <begin position="7"/>
        <end position="28"/>
    </location>
</feature>
<dbReference type="RefSeq" id="WP_342677418.1">
    <property type="nucleotide sequence ID" value="NZ_JBCGCU010000005.1"/>
</dbReference>
<evidence type="ECO:0000313" key="3">
    <source>
        <dbReference type="Proteomes" id="UP001447008"/>
    </source>
</evidence>
<dbReference type="EMBL" id="JBCGCU010000005">
    <property type="protein sequence ID" value="MEM0515074.1"/>
    <property type="molecule type" value="Genomic_DNA"/>
</dbReference>
<dbReference type="Gene3D" id="3.30.700.10">
    <property type="entry name" value="Glycoprotein, Type 4 Pilin"/>
    <property type="match status" value="1"/>
</dbReference>
<dbReference type="InterPro" id="IPR045584">
    <property type="entry name" value="Pilin-like"/>
</dbReference>
<evidence type="ECO:0000313" key="2">
    <source>
        <dbReference type="EMBL" id="MEM0515074.1"/>
    </source>
</evidence>
<name>A0ABU9MXP2_9GAMM</name>
<dbReference type="PROSITE" id="PS00409">
    <property type="entry name" value="PROKAR_NTER_METHYL"/>
    <property type="match status" value="1"/>
</dbReference>
<keyword evidence="1" id="KW-0812">Transmembrane</keyword>
<dbReference type="Proteomes" id="UP001447008">
    <property type="component" value="Unassembled WGS sequence"/>
</dbReference>
<evidence type="ECO:0000256" key="1">
    <source>
        <dbReference type="SAM" id="Phobius"/>
    </source>
</evidence>
<comment type="caution">
    <text evidence="2">The sequence shown here is derived from an EMBL/GenBank/DDBJ whole genome shotgun (WGS) entry which is preliminary data.</text>
</comment>
<dbReference type="PANTHER" id="PTHR30093">
    <property type="entry name" value="GENERAL SECRETION PATHWAY PROTEIN G"/>
    <property type="match status" value="1"/>
</dbReference>
<gene>
    <name evidence="2" type="ORF">WCN91_06485</name>
</gene>
<organism evidence="2 3">
    <name type="scientific">Pseudoalteromonas qingdaonensis</name>
    <dbReference type="NCBI Taxonomy" id="3131913"/>
    <lineage>
        <taxon>Bacteria</taxon>
        <taxon>Pseudomonadati</taxon>
        <taxon>Pseudomonadota</taxon>
        <taxon>Gammaproteobacteria</taxon>
        <taxon>Alteromonadales</taxon>
        <taxon>Pseudoalteromonadaceae</taxon>
        <taxon>Pseudoalteromonas</taxon>
    </lineage>
</organism>
<sequence length="194" mass="20343">MNEKQQGFTLIELIIVIIILGLLAATALPRFIDVTDDAREASVEGVAGGFAAAVGLVRSQWEVDGRIKNNAGANTTTVAYDKVTVGVDGDVGYPTNDGTSSSLVSAMQQQDCKDVFDLILQSAPVNTVDASQVVQSRYYVQISGAGTSAPQCIYYLTNSLDTNNTANLPSTGTPDGSATDGFSYFPATGQVTVF</sequence>
<keyword evidence="1" id="KW-1133">Transmembrane helix</keyword>
<proteinExistence type="predicted"/>
<protein>
    <submittedName>
        <fullName evidence="2">Prepilin-type N-terminal cleavage/methylation domain-containing protein</fullName>
    </submittedName>
</protein>
<dbReference type="Pfam" id="PF07963">
    <property type="entry name" value="N_methyl"/>
    <property type="match status" value="1"/>
</dbReference>
<keyword evidence="3" id="KW-1185">Reference proteome</keyword>
<dbReference type="SUPFAM" id="SSF54523">
    <property type="entry name" value="Pili subunits"/>
    <property type="match status" value="1"/>
</dbReference>
<reference evidence="2 3" key="1">
    <citation type="submission" date="2024-03" db="EMBL/GenBank/DDBJ databases">
        <title>Pseudoalteromonas qingdaonensis sp. nov., isolated from the intestines of marine benthic organisms.</title>
        <authorList>
            <person name="Lin X."/>
            <person name="Fang S."/>
            <person name="Hu X."/>
        </authorList>
    </citation>
    <scope>NUCLEOTIDE SEQUENCE [LARGE SCALE GENOMIC DNA]</scope>
    <source>
        <strain evidence="2 3">YIC-827</strain>
    </source>
</reference>
<dbReference type="PANTHER" id="PTHR30093:SF46">
    <property type="entry name" value="MSHA MINOR PILIN PROTEIN MSHB"/>
    <property type="match status" value="1"/>
</dbReference>
<dbReference type="NCBIfam" id="TIGR02532">
    <property type="entry name" value="IV_pilin_GFxxxE"/>
    <property type="match status" value="1"/>
</dbReference>
<dbReference type="InterPro" id="IPR012902">
    <property type="entry name" value="N_methyl_site"/>
</dbReference>